<evidence type="ECO:0000259" key="5">
    <source>
        <dbReference type="PROSITE" id="PS50931"/>
    </source>
</evidence>
<keyword evidence="2" id="KW-0805">Transcription regulation</keyword>
<evidence type="ECO:0000313" key="7">
    <source>
        <dbReference type="Proteomes" id="UP000054683"/>
    </source>
</evidence>
<comment type="similarity">
    <text evidence="1">Belongs to the LysR transcriptional regulatory family.</text>
</comment>
<dbReference type="GO" id="GO:0043565">
    <property type="term" value="F:sequence-specific DNA binding"/>
    <property type="evidence" value="ECO:0007669"/>
    <property type="project" value="TreeGrafter"/>
</dbReference>
<evidence type="ECO:0000256" key="3">
    <source>
        <dbReference type="ARBA" id="ARBA00023125"/>
    </source>
</evidence>
<dbReference type="InterPro" id="IPR058163">
    <property type="entry name" value="LysR-type_TF_proteobact-type"/>
</dbReference>
<evidence type="ECO:0000313" key="6">
    <source>
        <dbReference type="EMBL" id="SAL66505.1"/>
    </source>
</evidence>
<keyword evidence="4" id="KW-0804">Transcription</keyword>
<gene>
    <name evidence="6" type="ORF">AWB69_07523</name>
</gene>
<organism evidence="6 7">
    <name type="scientific">Caballeronia udeis</name>
    <dbReference type="NCBI Taxonomy" id="1232866"/>
    <lineage>
        <taxon>Bacteria</taxon>
        <taxon>Pseudomonadati</taxon>
        <taxon>Pseudomonadota</taxon>
        <taxon>Betaproteobacteria</taxon>
        <taxon>Burkholderiales</taxon>
        <taxon>Burkholderiaceae</taxon>
        <taxon>Caballeronia</taxon>
    </lineage>
</organism>
<protein>
    <submittedName>
        <fullName evidence="6">LysR family transcriptional regulator</fullName>
    </submittedName>
</protein>
<evidence type="ECO:0000256" key="4">
    <source>
        <dbReference type="ARBA" id="ARBA00023163"/>
    </source>
</evidence>
<proteinExistence type="inferred from homology"/>
<dbReference type="PANTHER" id="PTHR30537">
    <property type="entry name" value="HTH-TYPE TRANSCRIPTIONAL REGULATOR"/>
    <property type="match status" value="1"/>
</dbReference>
<sequence length="297" mass="33205">MNWNLPSLAALRILEASARHGSFTRAARELHVTQSAVSRQIHLLEESLNVRLFERSQQRITLTPAGAEYLDKIRGPLDQLQKATLELVTGESSAGVLNVATPPAFGMRWLVPRLPRFQRLHPEIVISLVTRNAVFDFSTEEIDAAFHYGNDDWPNVASMLLTGDKLVLVAARSYLGRIAPIRCPADVVNAVKLQPIRRPNLWRDWLAAADVDEPNPWAGPRFEHYYLIVEAAVAGLGLAILPRVIVADDLELGRLLNPLDVEFDSTDCYRLVYPPSNENDVKLCAFRNWLKTESAGP</sequence>
<accession>A0A158JCT5</accession>
<dbReference type="SUPFAM" id="SSF46785">
    <property type="entry name" value="Winged helix' DNA-binding domain"/>
    <property type="match status" value="1"/>
</dbReference>
<dbReference type="FunFam" id="1.10.10.10:FF:000038">
    <property type="entry name" value="Glycine cleavage system transcriptional activator"/>
    <property type="match status" value="1"/>
</dbReference>
<dbReference type="SUPFAM" id="SSF53850">
    <property type="entry name" value="Periplasmic binding protein-like II"/>
    <property type="match status" value="1"/>
</dbReference>
<dbReference type="InterPro" id="IPR000847">
    <property type="entry name" value="LysR_HTH_N"/>
</dbReference>
<dbReference type="PROSITE" id="PS50931">
    <property type="entry name" value="HTH_LYSR"/>
    <property type="match status" value="1"/>
</dbReference>
<dbReference type="GO" id="GO:0006351">
    <property type="term" value="P:DNA-templated transcription"/>
    <property type="evidence" value="ECO:0007669"/>
    <property type="project" value="TreeGrafter"/>
</dbReference>
<dbReference type="AlphaFoldDB" id="A0A158JCT5"/>
<dbReference type="Gene3D" id="3.40.190.10">
    <property type="entry name" value="Periplasmic binding protein-like II"/>
    <property type="match status" value="2"/>
</dbReference>
<dbReference type="OrthoDB" id="9178397at2"/>
<dbReference type="Pfam" id="PF00126">
    <property type="entry name" value="HTH_1"/>
    <property type="match status" value="1"/>
</dbReference>
<name>A0A158JCT5_9BURK</name>
<dbReference type="InterPro" id="IPR005119">
    <property type="entry name" value="LysR_subst-bd"/>
</dbReference>
<dbReference type="GO" id="GO:0003700">
    <property type="term" value="F:DNA-binding transcription factor activity"/>
    <property type="evidence" value="ECO:0007669"/>
    <property type="project" value="InterPro"/>
</dbReference>
<dbReference type="EMBL" id="FCOK02000079">
    <property type="protein sequence ID" value="SAL66505.1"/>
    <property type="molecule type" value="Genomic_DNA"/>
</dbReference>
<dbReference type="Pfam" id="PF03466">
    <property type="entry name" value="LysR_substrate"/>
    <property type="match status" value="1"/>
</dbReference>
<dbReference type="PANTHER" id="PTHR30537:SF74">
    <property type="entry name" value="HTH-TYPE TRANSCRIPTIONAL REGULATOR TRPI"/>
    <property type="match status" value="1"/>
</dbReference>
<dbReference type="Proteomes" id="UP000054683">
    <property type="component" value="Unassembled WGS sequence"/>
</dbReference>
<evidence type="ECO:0000256" key="1">
    <source>
        <dbReference type="ARBA" id="ARBA00009437"/>
    </source>
</evidence>
<feature type="domain" description="HTH lysR-type" evidence="5">
    <location>
        <begin position="6"/>
        <end position="63"/>
    </location>
</feature>
<dbReference type="RefSeq" id="WP_062091678.1">
    <property type="nucleotide sequence ID" value="NZ_FCOK02000079.1"/>
</dbReference>
<evidence type="ECO:0000256" key="2">
    <source>
        <dbReference type="ARBA" id="ARBA00023015"/>
    </source>
</evidence>
<reference evidence="6 7" key="1">
    <citation type="submission" date="2016-01" db="EMBL/GenBank/DDBJ databases">
        <authorList>
            <person name="Oliw E.H."/>
        </authorList>
    </citation>
    <scope>NUCLEOTIDE SEQUENCE [LARGE SCALE GENOMIC DNA]</scope>
    <source>
        <strain evidence="6">LMG 27134</strain>
    </source>
</reference>
<dbReference type="InterPro" id="IPR036390">
    <property type="entry name" value="WH_DNA-bd_sf"/>
</dbReference>
<dbReference type="PRINTS" id="PR00039">
    <property type="entry name" value="HTHLYSR"/>
</dbReference>
<keyword evidence="3" id="KW-0238">DNA-binding</keyword>
<dbReference type="Gene3D" id="1.10.10.10">
    <property type="entry name" value="Winged helix-like DNA-binding domain superfamily/Winged helix DNA-binding domain"/>
    <property type="match status" value="1"/>
</dbReference>
<dbReference type="InterPro" id="IPR036388">
    <property type="entry name" value="WH-like_DNA-bd_sf"/>
</dbReference>